<evidence type="ECO:0000313" key="6">
    <source>
        <dbReference type="Proteomes" id="UP000241769"/>
    </source>
</evidence>
<dbReference type="InterPro" id="IPR009057">
    <property type="entry name" value="Homeodomain-like_sf"/>
</dbReference>
<accession>A0A2P6NGS9</accession>
<evidence type="ECO:0000256" key="1">
    <source>
        <dbReference type="PROSITE-ProRule" id="PRU00108"/>
    </source>
</evidence>
<dbReference type="EMBL" id="MDYQ01000088">
    <property type="protein sequence ID" value="PRP83166.1"/>
    <property type="molecule type" value="Genomic_DNA"/>
</dbReference>
<feature type="compositionally biased region" description="Basic and acidic residues" evidence="3">
    <location>
        <begin position="11"/>
        <end position="26"/>
    </location>
</feature>
<dbReference type="Gene3D" id="1.10.10.60">
    <property type="entry name" value="Homeodomain-like"/>
    <property type="match status" value="1"/>
</dbReference>
<proteinExistence type="predicted"/>
<evidence type="ECO:0000259" key="4">
    <source>
        <dbReference type="PROSITE" id="PS50071"/>
    </source>
</evidence>
<protein>
    <recommendedName>
        <fullName evidence="4">Homeobox domain-containing protein</fullName>
    </recommendedName>
</protein>
<name>A0A2P6NGS9_9EUKA</name>
<dbReference type="Pfam" id="PF00046">
    <property type="entry name" value="Homeodomain"/>
    <property type="match status" value="1"/>
</dbReference>
<keyword evidence="6" id="KW-1185">Reference proteome</keyword>
<evidence type="ECO:0000313" key="5">
    <source>
        <dbReference type="EMBL" id="PRP83166.1"/>
    </source>
</evidence>
<comment type="subcellular location">
    <subcellularLocation>
        <location evidence="1 2">Nucleus</location>
    </subcellularLocation>
</comment>
<dbReference type="GO" id="GO:0005634">
    <property type="term" value="C:nucleus"/>
    <property type="evidence" value="ECO:0007669"/>
    <property type="project" value="UniProtKB-SubCell"/>
</dbReference>
<sequence>MSQSWGSSQEIKTKEDITSPFEEIKQADMNMNTTVRPLRATLFESARSEARRKHTTTVALRLHAGTQATRPYLAEKNIKTILSSPMDITQLLCDPLPTEEALKRSPRVFFFHRSSGTSRSQREVFSIHQLRILHAAFQSNCYPSYLHRQQLSRQLNTTPKR</sequence>
<feature type="domain" description="Homeobox" evidence="4">
    <location>
        <begin position="116"/>
        <end position="161"/>
    </location>
</feature>
<feature type="region of interest" description="Disordered" evidence="3">
    <location>
        <begin position="1"/>
        <end position="27"/>
    </location>
</feature>
<organism evidence="5 6">
    <name type="scientific">Planoprotostelium fungivorum</name>
    <dbReference type="NCBI Taxonomy" id="1890364"/>
    <lineage>
        <taxon>Eukaryota</taxon>
        <taxon>Amoebozoa</taxon>
        <taxon>Evosea</taxon>
        <taxon>Variosea</taxon>
        <taxon>Cavosteliida</taxon>
        <taxon>Cavosteliaceae</taxon>
        <taxon>Planoprotostelium</taxon>
    </lineage>
</organism>
<evidence type="ECO:0000256" key="2">
    <source>
        <dbReference type="RuleBase" id="RU000682"/>
    </source>
</evidence>
<evidence type="ECO:0000256" key="3">
    <source>
        <dbReference type="SAM" id="MobiDB-lite"/>
    </source>
</evidence>
<dbReference type="Proteomes" id="UP000241769">
    <property type="component" value="Unassembled WGS sequence"/>
</dbReference>
<dbReference type="GO" id="GO:0003677">
    <property type="term" value="F:DNA binding"/>
    <property type="evidence" value="ECO:0007669"/>
    <property type="project" value="UniProtKB-UniRule"/>
</dbReference>
<dbReference type="InParanoid" id="A0A2P6NGS9"/>
<keyword evidence="1 2" id="KW-0539">Nucleus</keyword>
<keyword evidence="1 2" id="KW-0238">DNA-binding</keyword>
<reference evidence="5 6" key="1">
    <citation type="journal article" date="2018" name="Genome Biol. Evol.">
        <title>Multiple Roots of Fruiting Body Formation in Amoebozoa.</title>
        <authorList>
            <person name="Hillmann F."/>
            <person name="Forbes G."/>
            <person name="Novohradska S."/>
            <person name="Ferling I."/>
            <person name="Riege K."/>
            <person name="Groth M."/>
            <person name="Westermann M."/>
            <person name="Marz M."/>
            <person name="Spaller T."/>
            <person name="Winckler T."/>
            <person name="Schaap P."/>
            <person name="Glockner G."/>
        </authorList>
    </citation>
    <scope>NUCLEOTIDE SEQUENCE [LARGE SCALE GENOMIC DNA]</scope>
    <source>
        <strain evidence="5 6">Jena</strain>
    </source>
</reference>
<comment type="caution">
    <text evidence="5">The sequence shown here is derived from an EMBL/GenBank/DDBJ whole genome shotgun (WGS) entry which is preliminary data.</text>
</comment>
<dbReference type="PROSITE" id="PS50071">
    <property type="entry name" value="HOMEOBOX_2"/>
    <property type="match status" value="1"/>
</dbReference>
<dbReference type="SUPFAM" id="SSF46689">
    <property type="entry name" value="Homeodomain-like"/>
    <property type="match status" value="1"/>
</dbReference>
<gene>
    <name evidence="5" type="ORF">PROFUN_09594</name>
</gene>
<feature type="compositionally biased region" description="Polar residues" evidence="3">
    <location>
        <begin position="1"/>
        <end position="10"/>
    </location>
</feature>
<keyword evidence="1 2" id="KW-0371">Homeobox</keyword>
<dbReference type="InterPro" id="IPR001356">
    <property type="entry name" value="HD"/>
</dbReference>
<dbReference type="AlphaFoldDB" id="A0A2P6NGS9"/>